<evidence type="ECO:0000313" key="9">
    <source>
        <dbReference type="EMBL" id="KAK3049037.1"/>
    </source>
</evidence>
<keyword evidence="10" id="KW-1185">Reference proteome</keyword>
<feature type="region of interest" description="Disordered" evidence="7">
    <location>
        <begin position="54"/>
        <end position="87"/>
    </location>
</feature>
<dbReference type="CDD" id="cd12148">
    <property type="entry name" value="fungal_TF_MHR"/>
    <property type="match status" value="1"/>
</dbReference>
<evidence type="ECO:0000256" key="5">
    <source>
        <dbReference type="ARBA" id="ARBA00023163"/>
    </source>
</evidence>
<dbReference type="InterPro" id="IPR052073">
    <property type="entry name" value="Amide_Lactam_Regulators"/>
</dbReference>
<organism evidence="9 10">
    <name type="scientific">Extremus antarcticus</name>
    <dbReference type="NCBI Taxonomy" id="702011"/>
    <lineage>
        <taxon>Eukaryota</taxon>
        <taxon>Fungi</taxon>
        <taxon>Dikarya</taxon>
        <taxon>Ascomycota</taxon>
        <taxon>Pezizomycotina</taxon>
        <taxon>Dothideomycetes</taxon>
        <taxon>Dothideomycetidae</taxon>
        <taxon>Mycosphaerellales</taxon>
        <taxon>Extremaceae</taxon>
        <taxon>Extremus</taxon>
    </lineage>
</organism>
<evidence type="ECO:0000313" key="10">
    <source>
        <dbReference type="Proteomes" id="UP001271007"/>
    </source>
</evidence>
<dbReference type="PANTHER" id="PTHR47171:SF2">
    <property type="entry name" value="TRANSCRIPTION FACTOR, PUTATIVE-RELATED"/>
    <property type="match status" value="1"/>
</dbReference>
<evidence type="ECO:0000259" key="8">
    <source>
        <dbReference type="PROSITE" id="PS50048"/>
    </source>
</evidence>
<keyword evidence="6" id="KW-0539">Nucleus</keyword>
<protein>
    <recommendedName>
        <fullName evidence="8">Zn(2)-C6 fungal-type domain-containing protein</fullName>
    </recommendedName>
</protein>
<keyword evidence="5" id="KW-0804">Transcription</keyword>
<comment type="caution">
    <text evidence="9">The sequence shown here is derived from an EMBL/GenBank/DDBJ whole genome shotgun (WGS) entry which is preliminary data.</text>
</comment>
<keyword evidence="2" id="KW-0862">Zinc</keyword>
<name>A0AAJ0G5J1_9PEZI</name>
<dbReference type="SMART" id="SM00906">
    <property type="entry name" value="Fungal_trans"/>
    <property type="match status" value="1"/>
</dbReference>
<evidence type="ECO:0000256" key="6">
    <source>
        <dbReference type="ARBA" id="ARBA00023242"/>
    </source>
</evidence>
<dbReference type="PROSITE" id="PS50048">
    <property type="entry name" value="ZN2_CY6_FUNGAL_2"/>
    <property type="match status" value="1"/>
</dbReference>
<keyword evidence="4" id="KW-0238">DNA-binding</keyword>
<dbReference type="InterPro" id="IPR007219">
    <property type="entry name" value="XnlR_reg_dom"/>
</dbReference>
<dbReference type="Proteomes" id="UP001271007">
    <property type="component" value="Unassembled WGS sequence"/>
</dbReference>
<proteinExistence type="predicted"/>
<dbReference type="PROSITE" id="PS00463">
    <property type="entry name" value="ZN2_CY6_FUNGAL_1"/>
    <property type="match status" value="1"/>
</dbReference>
<feature type="domain" description="Zn(2)-C6 fungal-type" evidence="8">
    <location>
        <begin position="23"/>
        <end position="53"/>
    </location>
</feature>
<feature type="compositionally biased region" description="Polar residues" evidence="7">
    <location>
        <begin position="70"/>
        <end position="87"/>
    </location>
</feature>
<accession>A0AAJ0G5J1</accession>
<dbReference type="PANTHER" id="PTHR47171">
    <property type="entry name" value="FARA-RELATED"/>
    <property type="match status" value="1"/>
</dbReference>
<dbReference type="Pfam" id="PF00172">
    <property type="entry name" value="Zn_clus"/>
    <property type="match status" value="1"/>
</dbReference>
<evidence type="ECO:0000256" key="1">
    <source>
        <dbReference type="ARBA" id="ARBA00022723"/>
    </source>
</evidence>
<feature type="compositionally biased region" description="Basic residues" evidence="7">
    <location>
        <begin position="57"/>
        <end position="67"/>
    </location>
</feature>
<keyword evidence="1" id="KW-0479">Metal-binding</keyword>
<dbReference type="GO" id="GO:0003677">
    <property type="term" value="F:DNA binding"/>
    <property type="evidence" value="ECO:0007669"/>
    <property type="project" value="UniProtKB-KW"/>
</dbReference>
<sequence length="622" mass="69841">MERSFRIDETSSLVDSPQRARRACTECHARKVRCDVGTSSSPCSTCVRDARTCQPRSRQKRRIRRPSTHPDGTTVTPALGKSATSTPYENGYMQRATFIGPETLDAQDGQEPGYASVITHGSSVSRQICDLQKAFTLPSKTVQLALFDNFWNYSYVWDPIIERAQVLGVYNERVSPLLLQAIFLGGSRVSAARLPSIDPHEFYLRAKTLFWTNQEPNPLVKIIAVSLLHWWNPHGPELVSTNTSTFWNRIAVSLALQMGLNSAQRKVPDESLRRRIWWSIVARDCLISAAHGRPQSVNLEYCDVPRPSLHDFSPGNTIAPVFIAYVDLAVIIGRFVNHSIRKNSIELQISEIGPRLQQWIQALPPALRMSPATYATDSLNEYSAIDILNFCQLNVTYYAAVAMLYRARTSDGAFPTAAVLAGSVIAGIFEDFLARDQVRHLGPVYTFYLLVASIALLSCYKYEDIWLTAQEDLKIISHAQDEMKKKWPSAIGSIRSFDKMYNTTITTQTREKKLPQQSLDGTQCDLLSGVDAFGCAMWSAICPTLSGIDDRDRDRVVDVQLAGYQESGHNIPNVPLISTEHFGEPAAEFDWNMLPLDQHDEQWQIDDDLFGGYLFWDDSAES</sequence>
<evidence type="ECO:0000256" key="3">
    <source>
        <dbReference type="ARBA" id="ARBA00023015"/>
    </source>
</evidence>
<dbReference type="Pfam" id="PF04082">
    <property type="entry name" value="Fungal_trans"/>
    <property type="match status" value="1"/>
</dbReference>
<dbReference type="SMART" id="SM00066">
    <property type="entry name" value="GAL4"/>
    <property type="match status" value="1"/>
</dbReference>
<evidence type="ECO:0000256" key="4">
    <source>
        <dbReference type="ARBA" id="ARBA00023125"/>
    </source>
</evidence>
<dbReference type="CDD" id="cd00067">
    <property type="entry name" value="GAL4"/>
    <property type="match status" value="1"/>
</dbReference>
<dbReference type="SUPFAM" id="SSF57701">
    <property type="entry name" value="Zn2/Cys6 DNA-binding domain"/>
    <property type="match status" value="1"/>
</dbReference>
<dbReference type="GO" id="GO:0000981">
    <property type="term" value="F:DNA-binding transcription factor activity, RNA polymerase II-specific"/>
    <property type="evidence" value="ECO:0007669"/>
    <property type="project" value="InterPro"/>
</dbReference>
<evidence type="ECO:0000256" key="7">
    <source>
        <dbReference type="SAM" id="MobiDB-lite"/>
    </source>
</evidence>
<evidence type="ECO:0000256" key="2">
    <source>
        <dbReference type="ARBA" id="ARBA00022833"/>
    </source>
</evidence>
<dbReference type="AlphaFoldDB" id="A0AAJ0G5J1"/>
<keyword evidence="3" id="KW-0805">Transcription regulation</keyword>
<dbReference type="GO" id="GO:0006351">
    <property type="term" value="P:DNA-templated transcription"/>
    <property type="evidence" value="ECO:0007669"/>
    <property type="project" value="InterPro"/>
</dbReference>
<dbReference type="InterPro" id="IPR001138">
    <property type="entry name" value="Zn2Cys6_DnaBD"/>
</dbReference>
<gene>
    <name evidence="9" type="ORF">LTR09_009691</name>
</gene>
<dbReference type="GO" id="GO:0008270">
    <property type="term" value="F:zinc ion binding"/>
    <property type="evidence" value="ECO:0007669"/>
    <property type="project" value="InterPro"/>
</dbReference>
<reference evidence="9" key="1">
    <citation type="submission" date="2023-04" db="EMBL/GenBank/DDBJ databases">
        <title>Black Yeasts Isolated from many extreme environments.</title>
        <authorList>
            <person name="Coleine C."/>
            <person name="Stajich J.E."/>
            <person name="Selbmann L."/>
        </authorList>
    </citation>
    <scope>NUCLEOTIDE SEQUENCE</scope>
    <source>
        <strain evidence="9">CCFEE 5312</strain>
    </source>
</reference>
<dbReference type="InterPro" id="IPR036864">
    <property type="entry name" value="Zn2-C6_fun-type_DNA-bd_sf"/>
</dbReference>
<dbReference type="Gene3D" id="4.10.240.10">
    <property type="entry name" value="Zn(2)-C6 fungal-type DNA-binding domain"/>
    <property type="match status" value="1"/>
</dbReference>
<dbReference type="EMBL" id="JAWDJX010000043">
    <property type="protein sequence ID" value="KAK3049037.1"/>
    <property type="molecule type" value="Genomic_DNA"/>
</dbReference>